<evidence type="ECO:0000259" key="2">
    <source>
        <dbReference type="Pfam" id="PF00561"/>
    </source>
</evidence>
<evidence type="ECO:0000256" key="1">
    <source>
        <dbReference type="ARBA" id="ARBA00022801"/>
    </source>
</evidence>
<evidence type="ECO:0000313" key="4">
    <source>
        <dbReference type="Proteomes" id="UP000000447"/>
    </source>
</evidence>
<dbReference type="Pfam" id="PF00561">
    <property type="entry name" value="Abhydrolase_1"/>
    <property type="match status" value="1"/>
</dbReference>
<dbReference type="InterPro" id="IPR050266">
    <property type="entry name" value="AB_hydrolase_sf"/>
</dbReference>
<dbReference type="GO" id="GO:0016787">
    <property type="term" value="F:hydrolase activity"/>
    <property type="evidence" value="ECO:0007669"/>
    <property type="project" value="UniProtKB-KW"/>
</dbReference>
<dbReference type="HOGENOM" id="CLU_020336_13_2_0"/>
<dbReference type="InterPro" id="IPR029058">
    <property type="entry name" value="AB_hydrolase_fold"/>
</dbReference>
<dbReference type="ESTHER" id="therp-b9kxz7">
    <property type="family name" value="6_AlphaBeta_hydrolase"/>
</dbReference>
<dbReference type="EMBL" id="CP001275">
    <property type="protein sequence ID" value="ACM06221.1"/>
    <property type="molecule type" value="Genomic_DNA"/>
</dbReference>
<keyword evidence="1 3" id="KW-0378">Hydrolase</keyword>
<organism evidence="3 4">
    <name type="scientific">Thermomicrobium roseum (strain ATCC 27502 / DSM 5159 / P-2)</name>
    <dbReference type="NCBI Taxonomy" id="309801"/>
    <lineage>
        <taxon>Bacteria</taxon>
        <taxon>Pseudomonadati</taxon>
        <taxon>Thermomicrobiota</taxon>
        <taxon>Thermomicrobia</taxon>
        <taxon>Thermomicrobiales</taxon>
        <taxon>Thermomicrobiaceae</taxon>
        <taxon>Thermomicrobium</taxon>
    </lineage>
</organism>
<sequence>MPFCDLSHVRLYYSRAGTGPPVILLHQYFGTSESWLAIFDTLRRSFDVIAPDLRAHGRSSDPGGRLTLPGFTTDIAELVRRLGIESAHLVGASLGAMVATRLAVEGAIHPRSLVLIGPPNFAAPSTAAYTRQIIEEQFPSNEAEYAHLHRAHGPHHARDRLLANFIRDSKEQPPEMREWQAGVESLTCPVLLMSGDNDPVAPAPWLVDIASRLPAGELCLLPRAGHFPHRLLPHIAGLVLLDFLLRAERASS</sequence>
<dbReference type="PANTHER" id="PTHR43798:SF31">
    <property type="entry name" value="AB HYDROLASE SUPERFAMILY PROTEIN YCLE"/>
    <property type="match status" value="1"/>
</dbReference>
<dbReference type="GO" id="GO:0016020">
    <property type="term" value="C:membrane"/>
    <property type="evidence" value="ECO:0007669"/>
    <property type="project" value="TreeGrafter"/>
</dbReference>
<dbReference type="STRING" id="309801.trd_0339"/>
<evidence type="ECO:0000313" key="3">
    <source>
        <dbReference type="EMBL" id="ACM06221.1"/>
    </source>
</evidence>
<keyword evidence="4" id="KW-1185">Reference proteome</keyword>
<name>B9KXZ7_THERP</name>
<dbReference type="SUPFAM" id="SSF53474">
    <property type="entry name" value="alpha/beta-Hydrolases"/>
    <property type="match status" value="1"/>
</dbReference>
<dbReference type="PANTHER" id="PTHR43798">
    <property type="entry name" value="MONOACYLGLYCEROL LIPASE"/>
    <property type="match status" value="1"/>
</dbReference>
<protein>
    <submittedName>
        <fullName evidence="3">Putative hydrolase, alpha/beta fold family</fullName>
    </submittedName>
</protein>
<proteinExistence type="predicted"/>
<dbReference type="OrthoDB" id="9805423at2"/>
<accession>B9KXZ7</accession>
<reference evidence="3 4" key="1">
    <citation type="journal article" date="2009" name="PLoS ONE">
        <title>Complete genome sequence of the aerobic CO-oxidizing thermophile Thermomicrobium roseum.</title>
        <authorList>
            <person name="Wu D."/>
            <person name="Raymond J."/>
            <person name="Wu M."/>
            <person name="Chatterji S."/>
            <person name="Ren Q."/>
            <person name="Graham J.E."/>
            <person name="Bryant D.A."/>
            <person name="Robb F."/>
            <person name="Colman A."/>
            <person name="Tallon L.J."/>
            <person name="Badger J.H."/>
            <person name="Madupu R."/>
            <person name="Ward N.L."/>
            <person name="Eisen J.A."/>
        </authorList>
    </citation>
    <scope>NUCLEOTIDE SEQUENCE [LARGE SCALE GENOMIC DNA]</scope>
    <source>
        <strain evidence="4">ATCC 27502 / DSM 5159 / P-2</strain>
    </source>
</reference>
<dbReference type="InterPro" id="IPR000073">
    <property type="entry name" value="AB_hydrolase_1"/>
</dbReference>
<gene>
    <name evidence="3" type="ordered locus">trd_0339</name>
</gene>
<dbReference type="AlphaFoldDB" id="B9KXZ7"/>
<dbReference type="RefSeq" id="WP_012641747.1">
    <property type="nucleotide sequence ID" value="NC_011959.1"/>
</dbReference>
<dbReference type="Proteomes" id="UP000000447">
    <property type="component" value="Chromosome"/>
</dbReference>
<dbReference type="eggNOG" id="COG2267">
    <property type="taxonomic scope" value="Bacteria"/>
</dbReference>
<dbReference type="KEGG" id="tro:trd_0339"/>
<dbReference type="Gene3D" id="3.40.50.1820">
    <property type="entry name" value="alpha/beta hydrolase"/>
    <property type="match status" value="1"/>
</dbReference>
<feature type="domain" description="AB hydrolase-1" evidence="2">
    <location>
        <begin position="20"/>
        <end position="229"/>
    </location>
</feature>